<evidence type="ECO:0000313" key="2">
    <source>
        <dbReference type="EMBL" id="SMY17352.1"/>
    </source>
</evidence>
<dbReference type="EMBL" id="FYAH01000004">
    <property type="protein sequence ID" value="SMY17352.1"/>
    <property type="molecule type" value="Genomic_DNA"/>
</dbReference>
<dbReference type="Pfam" id="PF02464">
    <property type="entry name" value="CinA"/>
    <property type="match status" value="1"/>
</dbReference>
<dbReference type="GO" id="GO:0019159">
    <property type="term" value="F:nicotinamide-nucleotide amidase activity"/>
    <property type="evidence" value="ECO:0007669"/>
    <property type="project" value="UniProtKB-EC"/>
</dbReference>
<feature type="domain" description="CinA C-terminal" evidence="1">
    <location>
        <begin position="5"/>
        <end position="157"/>
    </location>
</feature>
<name>A0A1Y6KZ86_9GAMM</name>
<evidence type="ECO:0000313" key="3">
    <source>
        <dbReference type="Proteomes" id="UP000196485"/>
    </source>
</evidence>
<dbReference type="NCBIfam" id="TIGR00199">
    <property type="entry name" value="PncC_domain"/>
    <property type="match status" value="1"/>
</dbReference>
<keyword evidence="2" id="KW-0378">Hydrolase</keyword>
<dbReference type="SUPFAM" id="SSF142433">
    <property type="entry name" value="CinA-like"/>
    <property type="match status" value="1"/>
</dbReference>
<gene>
    <name evidence="2" type="primary">pncC</name>
    <name evidence="2" type="ORF">PAQU9191_02646</name>
</gene>
<sequence>MINIEQLAAELGQVLTTKKWVATAAESCTGGGVSFAITDIPGSSTWFNRAFITYSNEAKQQMLSVTEQALIEFGAVSEAVVFEMACGALAASRADISVAISGIAGPDGGTEEKPVGTVWFAWADATGWQQTRCCLFDGSRQEVRQQAIAEALSGLIERVKQVIAQ</sequence>
<dbReference type="InterPro" id="IPR036653">
    <property type="entry name" value="CinA-like_C"/>
</dbReference>
<evidence type="ECO:0000259" key="1">
    <source>
        <dbReference type="Pfam" id="PF02464"/>
    </source>
</evidence>
<dbReference type="AlphaFoldDB" id="A0A1Y6KZ86"/>
<organism evidence="2 3">
    <name type="scientific">Photobacterium aquimaris</name>
    <dbReference type="NCBI Taxonomy" id="512643"/>
    <lineage>
        <taxon>Bacteria</taxon>
        <taxon>Pseudomonadati</taxon>
        <taxon>Pseudomonadota</taxon>
        <taxon>Gammaproteobacteria</taxon>
        <taxon>Vibrionales</taxon>
        <taxon>Vibrionaceae</taxon>
        <taxon>Photobacterium</taxon>
    </lineage>
</organism>
<dbReference type="NCBIfam" id="NF002975">
    <property type="entry name" value="PRK03661.1"/>
    <property type="match status" value="1"/>
</dbReference>
<dbReference type="Proteomes" id="UP000196485">
    <property type="component" value="Unassembled WGS sequence"/>
</dbReference>
<dbReference type="Gene3D" id="3.90.950.20">
    <property type="entry name" value="CinA-like"/>
    <property type="match status" value="1"/>
</dbReference>
<accession>A0A1Y6KZ86</accession>
<protein>
    <submittedName>
        <fullName evidence="2">Nicotinamide-nucleotide amidohydrolase PncC</fullName>
        <ecNumber evidence="2">3.5.1.42</ecNumber>
    </submittedName>
</protein>
<dbReference type="RefSeq" id="WP_087821240.1">
    <property type="nucleotide sequence ID" value="NZ_FYAH01000004.1"/>
</dbReference>
<dbReference type="InterPro" id="IPR008136">
    <property type="entry name" value="CinA_C"/>
</dbReference>
<proteinExistence type="predicted"/>
<keyword evidence="3" id="KW-1185">Reference proteome</keyword>
<dbReference type="EC" id="3.5.1.42" evidence="2"/>
<reference evidence="3" key="1">
    <citation type="submission" date="2017-06" db="EMBL/GenBank/DDBJ databases">
        <authorList>
            <person name="Rodrigo-Torres L."/>
            <person name="Arahal R. D."/>
            <person name="Lucena T."/>
        </authorList>
    </citation>
    <scope>NUCLEOTIDE SEQUENCE [LARGE SCALE GENOMIC DNA]</scope>
    <source>
        <strain evidence="3">type strain: CECT 9192</strain>
    </source>
</reference>